<dbReference type="Proteomes" id="UP001209878">
    <property type="component" value="Unassembled WGS sequence"/>
</dbReference>
<evidence type="ECO:0000313" key="7">
    <source>
        <dbReference type="Proteomes" id="UP001209878"/>
    </source>
</evidence>
<dbReference type="SMART" id="SM00233">
    <property type="entry name" value="PH"/>
    <property type="match status" value="1"/>
</dbReference>
<dbReference type="GO" id="GO:0051056">
    <property type="term" value="P:regulation of small GTPase mediated signal transduction"/>
    <property type="evidence" value="ECO:0007669"/>
    <property type="project" value="UniProtKB-ARBA"/>
</dbReference>
<dbReference type="PANTHER" id="PTHR15228">
    <property type="entry name" value="SPERMATHECAL PHYSIOLOGY VARIANT"/>
    <property type="match status" value="1"/>
</dbReference>
<gene>
    <name evidence="6" type="ORF">NP493_747g00000</name>
</gene>
<protein>
    <submittedName>
        <fullName evidence="6">Uncharacterized protein</fullName>
    </submittedName>
</protein>
<accession>A0AAD9KP65</accession>
<dbReference type="SUPFAM" id="SSF48350">
    <property type="entry name" value="GTPase activation domain, GAP"/>
    <property type="match status" value="1"/>
</dbReference>
<evidence type="ECO:0000313" key="6">
    <source>
        <dbReference type="EMBL" id="KAK2175159.1"/>
    </source>
</evidence>
<dbReference type="InterPro" id="IPR011993">
    <property type="entry name" value="PH-like_dom_sf"/>
</dbReference>
<evidence type="ECO:0000256" key="2">
    <source>
        <dbReference type="SAM" id="Coils"/>
    </source>
</evidence>
<feature type="compositionally biased region" description="Low complexity" evidence="3">
    <location>
        <begin position="523"/>
        <end position="535"/>
    </location>
</feature>
<sequence>MSTNTLPSVGLRKMFNVHKQTGSSTFYREDGKTHKTKCLKRGWLKKPGMMRSWQHRWFVVKGDHMCYFTSEDETKTPVGRIFLPSSDVVEQPHTSSDADKYLFHIVPGGDKTQRDNGHETHVLAAATENERREWIRVIRKVIYAEKGGAIFGQSLRETMQYEYHRSHRSVPQIVEQCVQFIMQHGLQVEGIFRLPGRSILIRSLREQFDCGRQPRFTLPQTDIHSVASLLKQFLRELPEPIIPFQLYERVIQICTRDMHTNEEEAVTSLCALLRTMPRPQYNLLHYVCTFLHTVSQSADINKMTAMNLATIFMHCFIRPEEDDPVLLMGTSSGRTQAVFILISYCEQIFTTDVDVLEETVAVDDLLGLSMSSTASEPQLVTAATIAGYTQVKHQHTDIFEADLEDAKVSASLPEPLFPAVPHDDSDVKNNISPVAHPRSCFSKREAICYDPSSSIRRYSLSNSEPMRPTVSPRFHRCQSHDTIAQGNAPIPPAKPQSLRSSTSYNGRDAGTLSSTSSPLMQRTLSTTSVETSTSKSVKRDTEPDEDDEALDALINTNISQFSQDELYAHVDTLCSELREQRNMIKELNAKVLRLEERHSRQQEKMAEKVYMEKAATATAVQRIVDLQAEIQSYQMKYGPLD</sequence>
<comment type="caution">
    <text evidence="6">The sequence shown here is derived from an EMBL/GenBank/DDBJ whole genome shotgun (WGS) entry which is preliminary data.</text>
</comment>
<feature type="region of interest" description="Disordered" evidence="3">
    <location>
        <begin position="483"/>
        <end position="546"/>
    </location>
</feature>
<dbReference type="PROSITE" id="PS50003">
    <property type="entry name" value="PH_DOMAIN"/>
    <property type="match status" value="1"/>
</dbReference>
<dbReference type="SUPFAM" id="SSF50729">
    <property type="entry name" value="PH domain-like"/>
    <property type="match status" value="1"/>
</dbReference>
<proteinExistence type="predicted"/>
<name>A0AAD9KP65_RIDPI</name>
<dbReference type="AlphaFoldDB" id="A0AAD9KP65"/>
<evidence type="ECO:0000256" key="3">
    <source>
        <dbReference type="SAM" id="MobiDB-lite"/>
    </source>
</evidence>
<dbReference type="InterPro" id="IPR051025">
    <property type="entry name" value="RhoGAP"/>
</dbReference>
<keyword evidence="1" id="KW-0343">GTPase activation</keyword>
<evidence type="ECO:0000259" key="5">
    <source>
        <dbReference type="PROSITE" id="PS50238"/>
    </source>
</evidence>
<dbReference type="InterPro" id="IPR001849">
    <property type="entry name" value="PH_domain"/>
</dbReference>
<dbReference type="GO" id="GO:0005096">
    <property type="term" value="F:GTPase activator activity"/>
    <property type="evidence" value="ECO:0007669"/>
    <property type="project" value="UniProtKB-KW"/>
</dbReference>
<evidence type="ECO:0000256" key="1">
    <source>
        <dbReference type="ARBA" id="ARBA00022468"/>
    </source>
</evidence>
<dbReference type="PROSITE" id="PS50238">
    <property type="entry name" value="RHOGAP"/>
    <property type="match status" value="1"/>
</dbReference>
<dbReference type="Pfam" id="PF00620">
    <property type="entry name" value="RhoGAP"/>
    <property type="match status" value="1"/>
</dbReference>
<keyword evidence="7" id="KW-1185">Reference proteome</keyword>
<feature type="coiled-coil region" evidence="2">
    <location>
        <begin position="570"/>
        <end position="604"/>
    </location>
</feature>
<keyword evidence="2" id="KW-0175">Coiled coil</keyword>
<dbReference type="SMART" id="SM00324">
    <property type="entry name" value="RhoGAP"/>
    <property type="match status" value="1"/>
</dbReference>
<dbReference type="PANTHER" id="PTHR15228:SF24">
    <property type="entry name" value="RHO-GAP DOMAIN-CONTAINING PROTEIN"/>
    <property type="match status" value="1"/>
</dbReference>
<feature type="domain" description="PH" evidence="4">
    <location>
        <begin position="37"/>
        <end position="143"/>
    </location>
</feature>
<dbReference type="InterPro" id="IPR000198">
    <property type="entry name" value="RhoGAP_dom"/>
</dbReference>
<organism evidence="6 7">
    <name type="scientific">Ridgeia piscesae</name>
    <name type="common">Tubeworm</name>
    <dbReference type="NCBI Taxonomy" id="27915"/>
    <lineage>
        <taxon>Eukaryota</taxon>
        <taxon>Metazoa</taxon>
        <taxon>Spiralia</taxon>
        <taxon>Lophotrochozoa</taxon>
        <taxon>Annelida</taxon>
        <taxon>Polychaeta</taxon>
        <taxon>Sedentaria</taxon>
        <taxon>Canalipalpata</taxon>
        <taxon>Sabellida</taxon>
        <taxon>Siboglinidae</taxon>
        <taxon>Ridgeia</taxon>
    </lineage>
</organism>
<dbReference type="Gene3D" id="2.30.29.30">
    <property type="entry name" value="Pleckstrin-homology domain (PH domain)/Phosphotyrosine-binding domain (PTB)"/>
    <property type="match status" value="1"/>
</dbReference>
<dbReference type="InterPro" id="IPR008936">
    <property type="entry name" value="Rho_GTPase_activation_prot"/>
</dbReference>
<evidence type="ECO:0000259" key="4">
    <source>
        <dbReference type="PROSITE" id="PS50003"/>
    </source>
</evidence>
<dbReference type="EMBL" id="JAODUO010000746">
    <property type="protein sequence ID" value="KAK2175159.1"/>
    <property type="molecule type" value="Genomic_DNA"/>
</dbReference>
<reference evidence="6" key="1">
    <citation type="journal article" date="2023" name="Mol. Biol. Evol.">
        <title>Third-Generation Sequencing Reveals the Adaptive Role of the Epigenome in Three Deep-Sea Polychaetes.</title>
        <authorList>
            <person name="Perez M."/>
            <person name="Aroh O."/>
            <person name="Sun Y."/>
            <person name="Lan Y."/>
            <person name="Juniper S.K."/>
            <person name="Young C.R."/>
            <person name="Angers B."/>
            <person name="Qian P.Y."/>
        </authorList>
    </citation>
    <scope>NUCLEOTIDE SEQUENCE</scope>
    <source>
        <strain evidence="6">R07B-5</strain>
    </source>
</reference>
<dbReference type="GO" id="GO:0007165">
    <property type="term" value="P:signal transduction"/>
    <property type="evidence" value="ECO:0007669"/>
    <property type="project" value="InterPro"/>
</dbReference>
<feature type="domain" description="Rho-GAP" evidence="5">
    <location>
        <begin position="153"/>
        <end position="349"/>
    </location>
</feature>
<dbReference type="Pfam" id="PF00169">
    <property type="entry name" value="PH"/>
    <property type="match status" value="1"/>
</dbReference>
<dbReference type="Gene3D" id="1.10.555.10">
    <property type="entry name" value="Rho GTPase activation protein"/>
    <property type="match status" value="1"/>
</dbReference>
<feature type="compositionally biased region" description="Polar residues" evidence="3">
    <location>
        <begin position="497"/>
        <end position="522"/>
    </location>
</feature>